<sequence>MFVNLVLALTSVASALMAGLFYAYSCSVSPGLGRLSDAEYIRSMQHINRAILNPVFYVGFMGTLLLLPLSTYLHYGQPLTVRFWCLAAATLVYAVGVFGVTVAVNVPLNEALDAFNTQSASLSEIAARRAGFEARWNSFNTVRTVSAIAATALVAIGCIYREA</sequence>
<dbReference type="Pfam" id="PF08592">
    <property type="entry name" value="Anthrone_oxy"/>
    <property type="match status" value="1"/>
</dbReference>
<keyword evidence="1" id="KW-1133">Transmembrane helix</keyword>
<dbReference type="OrthoDB" id="772592at2"/>
<keyword evidence="1" id="KW-0812">Transmembrane</keyword>
<dbReference type="InterPro" id="IPR013901">
    <property type="entry name" value="Anthrone_oxy"/>
</dbReference>
<feature type="transmembrane region" description="Helical" evidence="1">
    <location>
        <begin position="47"/>
        <end position="69"/>
    </location>
</feature>
<keyword evidence="1" id="KW-0472">Membrane</keyword>
<proteinExistence type="predicted"/>
<evidence type="ECO:0000313" key="3">
    <source>
        <dbReference type="Proteomes" id="UP000278351"/>
    </source>
</evidence>
<organism evidence="2 3">
    <name type="scientific">Chitinophaga lutea</name>
    <dbReference type="NCBI Taxonomy" id="2488634"/>
    <lineage>
        <taxon>Bacteria</taxon>
        <taxon>Pseudomonadati</taxon>
        <taxon>Bacteroidota</taxon>
        <taxon>Chitinophagia</taxon>
        <taxon>Chitinophagales</taxon>
        <taxon>Chitinophagaceae</taxon>
        <taxon>Chitinophaga</taxon>
    </lineage>
</organism>
<feature type="transmembrane region" description="Helical" evidence="1">
    <location>
        <begin position="141"/>
        <end position="160"/>
    </location>
</feature>
<feature type="transmembrane region" description="Helical" evidence="1">
    <location>
        <begin position="81"/>
        <end position="104"/>
    </location>
</feature>
<dbReference type="Proteomes" id="UP000278351">
    <property type="component" value="Unassembled WGS sequence"/>
</dbReference>
<accession>A0A3N4PPS2</accession>
<dbReference type="EMBL" id="RPDH01000003">
    <property type="protein sequence ID" value="RPE05720.1"/>
    <property type="molecule type" value="Genomic_DNA"/>
</dbReference>
<keyword evidence="3" id="KW-1185">Reference proteome</keyword>
<dbReference type="RefSeq" id="WP_123849370.1">
    <property type="nucleotide sequence ID" value="NZ_RPDH01000003.1"/>
</dbReference>
<dbReference type="AlphaFoldDB" id="A0A3N4PPS2"/>
<protein>
    <submittedName>
        <fullName evidence="2">DUF1772 domain-containing protein</fullName>
    </submittedName>
</protein>
<comment type="caution">
    <text evidence="2">The sequence shown here is derived from an EMBL/GenBank/DDBJ whole genome shotgun (WGS) entry which is preliminary data.</text>
</comment>
<reference evidence="2 3" key="1">
    <citation type="submission" date="2018-11" db="EMBL/GenBank/DDBJ databases">
        <title>Chitinophaga lutea sp.nov., isolate from arsenic contaminated soil.</title>
        <authorList>
            <person name="Zong Y."/>
        </authorList>
    </citation>
    <scope>NUCLEOTIDE SEQUENCE [LARGE SCALE GENOMIC DNA]</scope>
    <source>
        <strain evidence="2 3">ZY74</strain>
    </source>
</reference>
<evidence type="ECO:0000256" key="1">
    <source>
        <dbReference type="SAM" id="Phobius"/>
    </source>
</evidence>
<name>A0A3N4PPS2_9BACT</name>
<evidence type="ECO:0000313" key="2">
    <source>
        <dbReference type="EMBL" id="RPE05720.1"/>
    </source>
</evidence>
<gene>
    <name evidence="2" type="ORF">EGT74_25470</name>
</gene>